<evidence type="ECO:0000256" key="2">
    <source>
        <dbReference type="SAM" id="Coils"/>
    </source>
</evidence>
<dbReference type="GO" id="GO:0032991">
    <property type="term" value="C:protein-containing complex"/>
    <property type="evidence" value="ECO:0007669"/>
    <property type="project" value="UniProtKB-ARBA"/>
</dbReference>
<dbReference type="eggNOG" id="KOG2896">
    <property type="taxonomic scope" value="Eukaryota"/>
</dbReference>
<protein>
    <recommendedName>
        <fullName evidence="6">UV radiation resistance-associated gene protein</fullName>
    </recommendedName>
</protein>
<dbReference type="KEGG" id="dpp:DICPUDRAFT_159732"/>
<dbReference type="InParanoid" id="F1A4V0"/>
<keyword evidence="5" id="KW-1185">Reference proteome</keyword>
<keyword evidence="1 2" id="KW-0175">Coiled coil</keyword>
<evidence type="ECO:0000313" key="4">
    <source>
        <dbReference type="EMBL" id="EGC28780.1"/>
    </source>
</evidence>
<feature type="compositionally biased region" description="Low complexity" evidence="3">
    <location>
        <begin position="40"/>
        <end position="65"/>
    </location>
</feature>
<accession>F1A4V0</accession>
<dbReference type="GO" id="GO:0000323">
    <property type="term" value="C:lytic vacuole"/>
    <property type="evidence" value="ECO:0000318"/>
    <property type="project" value="GO_Central"/>
</dbReference>
<organism evidence="4 5">
    <name type="scientific">Dictyostelium purpureum</name>
    <name type="common">Slime mold</name>
    <dbReference type="NCBI Taxonomy" id="5786"/>
    <lineage>
        <taxon>Eukaryota</taxon>
        <taxon>Amoebozoa</taxon>
        <taxon>Evosea</taxon>
        <taxon>Eumycetozoa</taxon>
        <taxon>Dictyostelia</taxon>
        <taxon>Dictyosteliales</taxon>
        <taxon>Dictyosteliaceae</taxon>
        <taxon>Dictyostelium</taxon>
    </lineage>
</organism>
<dbReference type="RefSeq" id="XP_003294694.1">
    <property type="nucleotide sequence ID" value="XM_003294646.1"/>
</dbReference>
<evidence type="ECO:0000256" key="3">
    <source>
        <dbReference type="SAM" id="MobiDB-lite"/>
    </source>
</evidence>
<feature type="region of interest" description="Disordered" evidence="3">
    <location>
        <begin position="688"/>
        <end position="715"/>
    </location>
</feature>
<evidence type="ECO:0000256" key="1">
    <source>
        <dbReference type="ARBA" id="ARBA00023054"/>
    </source>
</evidence>
<reference evidence="5" key="1">
    <citation type="journal article" date="2011" name="Genome Biol.">
        <title>Comparative genomics of the social amoebae Dictyostelium discoideum and Dictyostelium purpureum.</title>
        <authorList>
            <consortium name="US DOE Joint Genome Institute (JGI-PGF)"/>
            <person name="Sucgang R."/>
            <person name="Kuo A."/>
            <person name="Tian X."/>
            <person name="Salerno W."/>
            <person name="Parikh A."/>
            <person name="Feasley C.L."/>
            <person name="Dalin E."/>
            <person name="Tu H."/>
            <person name="Huang E."/>
            <person name="Barry K."/>
            <person name="Lindquist E."/>
            <person name="Shapiro H."/>
            <person name="Bruce D."/>
            <person name="Schmutz J."/>
            <person name="Salamov A."/>
            <person name="Fey P."/>
            <person name="Gaudet P."/>
            <person name="Anjard C."/>
            <person name="Babu M.M."/>
            <person name="Basu S."/>
            <person name="Bushmanova Y."/>
            <person name="van der Wel H."/>
            <person name="Katoh-Kurasawa M."/>
            <person name="Dinh C."/>
            <person name="Coutinho P.M."/>
            <person name="Saito T."/>
            <person name="Elias M."/>
            <person name="Schaap P."/>
            <person name="Kay R.R."/>
            <person name="Henrissat B."/>
            <person name="Eichinger L."/>
            <person name="Rivero F."/>
            <person name="Putnam N.H."/>
            <person name="West C.M."/>
            <person name="Loomis W.F."/>
            <person name="Chisholm R.L."/>
            <person name="Shaulsky G."/>
            <person name="Strassmann J.E."/>
            <person name="Queller D.C."/>
            <person name="Kuspa A."/>
            <person name="Grigoriev I.V."/>
        </authorList>
    </citation>
    <scope>NUCLEOTIDE SEQUENCE [LARGE SCALE GENOMIC DNA]</scope>
    <source>
        <strain evidence="5">QSDP1</strain>
    </source>
</reference>
<dbReference type="STRING" id="5786.F1A4V0"/>
<dbReference type="FunCoup" id="F1A4V0">
    <property type="interactions" value="570"/>
</dbReference>
<feature type="compositionally biased region" description="Low complexity" evidence="3">
    <location>
        <begin position="737"/>
        <end position="758"/>
    </location>
</feature>
<gene>
    <name evidence="4" type="ORF">DICPUDRAFT_159732</name>
</gene>
<dbReference type="OMA" id="RYPMTPM"/>
<proteinExistence type="predicted"/>
<dbReference type="GO" id="GO:0005768">
    <property type="term" value="C:endosome"/>
    <property type="evidence" value="ECO:0000318"/>
    <property type="project" value="GO_Central"/>
</dbReference>
<feature type="compositionally biased region" description="Low complexity" evidence="3">
    <location>
        <begin position="697"/>
        <end position="715"/>
    </location>
</feature>
<evidence type="ECO:0000313" key="5">
    <source>
        <dbReference type="Proteomes" id="UP000001064"/>
    </source>
</evidence>
<dbReference type="GO" id="GO:0035493">
    <property type="term" value="P:SNARE complex assembly"/>
    <property type="evidence" value="ECO:0000318"/>
    <property type="project" value="GO_Central"/>
</dbReference>
<dbReference type="Pfam" id="PF10186">
    <property type="entry name" value="ATG14"/>
    <property type="match status" value="1"/>
</dbReference>
<dbReference type="PANTHER" id="PTHR15157">
    <property type="entry name" value="UV RADIATION RESISTANCE-ASSOCIATED GENE PROTEIN"/>
    <property type="match status" value="1"/>
</dbReference>
<dbReference type="Proteomes" id="UP000001064">
    <property type="component" value="Unassembled WGS sequence"/>
</dbReference>
<feature type="compositionally biased region" description="Basic and acidic residues" evidence="3">
    <location>
        <begin position="227"/>
        <end position="241"/>
    </location>
</feature>
<feature type="compositionally biased region" description="Acidic residues" evidence="3">
    <location>
        <begin position="265"/>
        <end position="290"/>
    </location>
</feature>
<name>F1A4V0_DICPU</name>
<dbReference type="InterPro" id="IPR018791">
    <property type="entry name" value="UV_resistance/autophagy_Atg14"/>
</dbReference>
<feature type="compositionally biased region" description="Basic residues" evidence="3">
    <location>
        <begin position="759"/>
        <end position="773"/>
    </location>
</feature>
<dbReference type="GO" id="GO:0000149">
    <property type="term" value="F:SNARE binding"/>
    <property type="evidence" value="ECO:0000318"/>
    <property type="project" value="GO_Central"/>
</dbReference>
<sequence>MGERNINNVPLSQSFSNVDANKRQQLYRDNISASSIDLTHNNTSNNNHNVNSNNNSNKGNNSSFHSKSKSLHPHTQNKLLIQQTQQQIQQYHNINEQQQKYNNQLHNSTVQFNNNNTMSNSLYISNGPSSFPPSLRKFRHIKSIIGRNLESCNKSQDPVLLTTYYTLHAPPNVNINQLNQLNHNHYFGDDTINTTSPIFNSNWNDMENVEIEALENILNSDDEKDQEDNSVKSKDNNEKTEINGNNDVEINNKDNEESNNINNNIDEDGECCNEENEENKENDNGDDDDDLPAAFYTSEVIYDSNNPLWNPFDCYKQLSVEILDYYSSFNICVWDKDNEDIPPIFQSDIDLTQLEFIAAEIKHFSQLNLPSNTILFELKDGFYVTKETKNKMNSPNLNDIQKIINNEKRKAVTGTKTLFLSLLHRKLVNIEKQNQSKIIEKKIEDILEEQSSYTERLRQLETQKNRIKLLREEASTQKQLLKKDQEKFEDLKKDLVPKSVQLTKAGISFYQSLKELIKNNEILKMDLHLVHNLKVSWEKKKWNLITQIRSIYPIGQGNKLLTINGLPLPNSDYNGYDEEQIATALGYVCHILHLASKYLNVPLRYPMTPMGSRSFIKDEISHHSSSKFPLYSKGVEKRIFDYAVFLLNKNLKQLLNSQGLFGNFYLKETLPNVQILLGKGKISELNNPNYNPIIKGQHQQQVNSPHQPNNPQQQHYNQHHINDLQQQHHLSHINHIHQYQQQQQQQHFQNQHHFNNPSHHTHHNHHIYQHQNHHLQQPH</sequence>
<feature type="region of interest" description="Disordered" evidence="3">
    <location>
        <begin position="218"/>
        <end position="290"/>
    </location>
</feature>
<feature type="region of interest" description="Disordered" evidence="3">
    <location>
        <begin position="37"/>
        <end position="74"/>
    </location>
</feature>
<feature type="region of interest" description="Disordered" evidence="3">
    <location>
        <begin position="737"/>
        <end position="779"/>
    </location>
</feature>
<dbReference type="GeneID" id="10507226"/>
<dbReference type="OrthoDB" id="19305at2759"/>
<dbReference type="AlphaFoldDB" id="F1A4V0"/>
<feature type="coiled-coil region" evidence="2">
    <location>
        <begin position="443"/>
        <end position="491"/>
    </location>
</feature>
<dbReference type="EMBL" id="GL871546">
    <property type="protein sequence ID" value="EGC28780.1"/>
    <property type="molecule type" value="Genomic_DNA"/>
</dbReference>
<evidence type="ECO:0008006" key="6">
    <source>
        <dbReference type="Google" id="ProtNLM"/>
    </source>
</evidence>
<dbReference type="VEuPathDB" id="AmoebaDB:DICPUDRAFT_159732"/>
<dbReference type="PANTHER" id="PTHR15157:SF5">
    <property type="entry name" value="UV RADIATION RESISTANCE-ASSOCIATED GENE PROTEIN"/>
    <property type="match status" value="1"/>
</dbReference>